<dbReference type="RefSeq" id="WP_361705610.1">
    <property type="nucleotide sequence ID" value="NZ_JBEZVE010000015.1"/>
</dbReference>
<evidence type="ECO:0000313" key="10">
    <source>
        <dbReference type="Proteomes" id="UP001550739"/>
    </source>
</evidence>
<keyword evidence="7" id="KW-0411">Iron-sulfur</keyword>
<keyword evidence="4" id="KW-0479">Metal-binding</keyword>
<reference evidence="9 10" key="1">
    <citation type="submission" date="2024-06" db="EMBL/GenBank/DDBJ databases">
        <title>The Natural Products Discovery Center: Release of the First 8490 Sequenced Strains for Exploring Actinobacteria Biosynthetic Diversity.</title>
        <authorList>
            <person name="Kalkreuter E."/>
            <person name="Kautsar S.A."/>
            <person name="Yang D."/>
            <person name="Bader C.D."/>
            <person name="Teijaro C.N."/>
            <person name="Fluegel L."/>
            <person name="Davis C.M."/>
            <person name="Simpson J.R."/>
            <person name="Lauterbach L."/>
            <person name="Steele A.D."/>
            <person name="Gui C."/>
            <person name="Meng S."/>
            <person name="Li G."/>
            <person name="Viehrig K."/>
            <person name="Ye F."/>
            <person name="Su P."/>
            <person name="Kiefer A.F."/>
            <person name="Nichols A."/>
            <person name="Cepeda A.J."/>
            <person name="Yan W."/>
            <person name="Fan B."/>
            <person name="Jiang Y."/>
            <person name="Adhikari A."/>
            <person name="Zheng C.-J."/>
            <person name="Schuster L."/>
            <person name="Cowan T.M."/>
            <person name="Smanski M.J."/>
            <person name="Chevrette M.G."/>
            <person name="De Carvalho L.P.S."/>
            <person name="Shen B."/>
        </authorList>
    </citation>
    <scope>NUCLEOTIDE SEQUENCE [LARGE SCALE GENOMIC DNA]</scope>
    <source>
        <strain evidence="9 10">NPDC033843</strain>
    </source>
</reference>
<dbReference type="PRINTS" id="PR00411">
    <property type="entry name" value="PNDRDTASEI"/>
</dbReference>
<dbReference type="PANTHER" id="PTHR43809">
    <property type="entry name" value="NITRITE REDUCTASE (NADH) LARGE SUBUNIT"/>
    <property type="match status" value="1"/>
</dbReference>
<dbReference type="Gene3D" id="3.50.50.60">
    <property type="entry name" value="FAD/NAD(P)-binding domain"/>
    <property type="match status" value="2"/>
</dbReference>
<gene>
    <name evidence="9" type="ORF">AB0E89_27645</name>
</gene>
<evidence type="ECO:0000256" key="4">
    <source>
        <dbReference type="ARBA" id="ARBA00022723"/>
    </source>
</evidence>
<feature type="domain" description="FAD/NAD(P)-binding" evidence="8">
    <location>
        <begin position="5"/>
        <end position="285"/>
    </location>
</feature>
<evidence type="ECO:0000256" key="7">
    <source>
        <dbReference type="ARBA" id="ARBA00023014"/>
    </source>
</evidence>
<evidence type="ECO:0000259" key="8">
    <source>
        <dbReference type="Pfam" id="PF07992"/>
    </source>
</evidence>
<dbReference type="InterPro" id="IPR052034">
    <property type="entry name" value="NasD-like"/>
</dbReference>
<proteinExistence type="predicted"/>
<evidence type="ECO:0000256" key="6">
    <source>
        <dbReference type="ARBA" id="ARBA00023004"/>
    </source>
</evidence>
<evidence type="ECO:0000256" key="3">
    <source>
        <dbReference type="ARBA" id="ARBA00022617"/>
    </source>
</evidence>
<evidence type="ECO:0000256" key="2">
    <source>
        <dbReference type="ARBA" id="ARBA00005096"/>
    </source>
</evidence>
<dbReference type="PRINTS" id="PR00368">
    <property type="entry name" value="FADPNR"/>
</dbReference>
<evidence type="ECO:0000256" key="1">
    <source>
        <dbReference type="ARBA" id="ARBA00001929"/>
    </source>
</evidence>
<protein>
    <submittedName>
        <fullName evidence="9">FAD-dependent oxidoreductase</fullName>
    </submittedName>
</protein>
<evidence type="ECO:0000313" key="9">
    <source>
        <dbReference type="EMBL" id="MEU3784279.1"/>
    </source>
</evidence>
<dbReference type="PANTHER" id="PTHR43809:SF1">
    <property type="entry name" value="NITRITE REDUCTASE (NADH) LARGE SUBUNIT"/>
    <property type="match status" value="1"/>
</dbReference>
<keyword evidence="5" id="KW-0560">Oxidoreductase</keyword>
<keyword evidence="3" id="KW-0349">Heme</keyword>
<comment type="cofactor">
    <cofactor evidence="1">
        <name>siroheme</name>
        <dbReference type="ChEBI" id="CHEBI:60052"/>
    </cofactor>
</comment>
<keyword evidence="6" id="KW-0408">Iron</keyword>
<dbReference type="Pfam" id="PF07992">
    <property type="entry name" value="Pyr_redox_2"/>
    <property type="match status" value="1"/>
</dbReference>
<accession>A0ABV2ZNY7</accession>
<name>A0ABV2ZNY7_9ACTN</name>
<sequence>MTRTLLVVGHGMVGHRLVEQLRALDTERTWRVVVVGEEHHPAYDRVGLSSYLEGKSKSDLTLVGADFLSDPRTDLFLGCPVVSVDRTARSVETAHGERIFYDALVLATGSRPFVPPVRGHDLPGCFTYRTFDDLDDLRAAASPGRPGVVVGGGLLGLEAANALRLLGMRPHVVETAPHLMPAQLDAGAARVLHRRVAELGLRVHCATATASIEAGADGAVRAVTLSDGTVLEADVVVFAAGVRPRDELADAAGLERGERGGFVVDDLCRTADGRVWAVGECACVRGRCHGLVAPGYRMADSVARQLTGRTPEPFDGTDTSTALKLLGVRIATFGATRYDHGQTLEAVFAEDTDRYAKILLRQDSGDLLGGILAGDTGSWTALRSLVGRRPPADLERLLLP</sequence>
<dbReference type="SUPFAM" id="SSF51905">
    <property type="entry name" value="FAD/NAD(P)-binding domain"/>
    <property type="match status" value="2"/>
</dbReference>
<dbReference type="Proteomes" id="UP001550739">
    <property type="component" value="Unassembled WGS sequence"/>
</dbReference>
<dbReference type="EMBL" id="JBEZVE010000015">
    <property type="protein sequence ID" value="MEU3784279.1"/>
    <property type="molecule type" value="Genomic_DNA"/>
</dbReference>
<keyword evidence="10" id="KW-1185">Reference proteome</keyword>
<evidence type="ECO:0000256" key="5">
    <source>
        <dbReference type="ARBA" id="ARBA00023002"/>
    </source>
</evidence>
<dbReference type="InterPro" id="IPR036188">
    <property type="entry name" value="FAD/NAD-bd_sf"/>
</dbReference>
<comment type="caution">
    <text evidence="9">The sequence shown here is derived from an EMBL/GenBank/DDBJ whole genome shotgun (WGS) entry which is preliminary data.</text>
</comment>
<comment type="pathway">
    <text evidence="2">Nitrogen metabolism; nitrate reduction (assimilation).</text>
</comment>
<organism evidence="9 10">
    <name type="scientific">Streptomyces sp. 900129855</name>
    <dbReference type="NCBI Taxonomy" id="3155129"/>
    <lineage>
        <taxon>Bacteria</taxon>
        <taxon>Bacillati</taxon>
        <taxon>Actinomycetota</taxon>
        <taxon>Actinomycetes</taxon>
        <taxon>Kitasatosporales</taxon>
        <taxon>Streptomycetaceae</taxon>
        <taxon>Streptomyces</taxon>
    </lineage>
</organism>
<dbReference type="InterPro" id="IPR023753">
    <property type="entry name" value="FAD/NAD-binding_dom"/>
</dbReference>